<evidence type="ECO:0000313" key="2">
    <source>
        <dbReference type="Proteomes" id="UP000440498"/>
    </source>
</evidence>
<sequence>MVISAEAVDQVQRVRALEREVALLRNTLAAMPAAGSNQEWKDEVVRLLSEVVLFRLSLDQETVLSSFKNK</sequence>
<dbReference type="AlphaFoldDB" id="A0A6A7N3E5"/>
<accession>A0A6A7N3E5</accession>
<organism evidence="1 2">
    <name type="scientific">Rugamonas aquatica</name>
    <dbReference type="NCBI Taxonomy" id="2743357"/>
    <lineage>
        <taxon>Bacteria</taxon>
        <taxon>Pseudomonadati</taxon>
        <taxon>Pseudomonadota</taxon>
        <taxon>Betaproteobacteria</taxon>
        <taxon>Burkholderiales</taxon>
        <taxon>Oxalobacteraceae</taxon>
        <taxon>Telluria group</taxon>
        <taxon>Rugamonas</taxon>
    </lineage>
</organism>
<gene>
    <name evidence="1" type="ORF">GEV02_15285</name>
</gene>
<dbReference type="Proteomes" id="UP000440498">
    <property type="component" value="Unassembled WGS sequence"/>
</dbReference>
<dbReference type="RefSeq" id="WP_152838810.1">
    <property type="nucleotide sequence ID" value="NZ_WHUG01000005.1"/>
</dbReference>
<proteinExistence type="predicted"/>
<keyword evidence="2" id="KW-1185">Reference proteome</keyword>
<evidence type="ECO:0000313" key="1">
    <source>
        <dbReference type="EMBL" id="MQA39517.1"/>
    </source>
</evidence>
<dbReference type="EMBL" id="WHUG01000005">
    <property type="protein sequence ID" value="MQA39517.1"/>
    <property type="molecule type" value="Genomic_DNA"/>
</dbReference>
<name>A0A6A7N3E5_9BURK</name>
<protein>
    <submittedName>
        <fullName evidence="1">Uncharacterized protein</fullName>
    </submittedName>
</protein>
<reference evidence="1 2" key="1">
    <citation type="submission" date="2019-10" db="EMBL/GenBank/DDBJ databases">
        <title>Two novel species isolated from a subtropical stream in China.</title>
        <authorList>
            <person name="Lu H."/>
        </authorList>
    </citation>
    <scope>NUCLEOTIDE SEQUENCE [LARGE SCALE GENOMIC DNA]</scope>
    <source>
        <strain evidence="1 2">FT29W</strain>
    </source>
</reference>
<comment type="caution">
    <text evidence="1">The sequence shown here is derived from an EMBL/GenBank/DDBJ whole genome shotgun (WGS) entry which is preliminary data.</text>
</comment>